<evidence type="ECO:0000313" key="2">
    <source>
        <dbReference type="EMBL" id="MBM6699589.1"/>
    </source>
</evidence>
<evidence type="ECO:0000313" key="3">
    <source>
        <dbReference type="Proteomes" id="UP000718821"/>
    </source>
</evidence>
<reference evidence="2" key="2">
    <citation type="journal article" date="2021" name="Sci. Rep.">
        <title>The distribution of antibiotic resistance genes in chicken gut microbiota commensals.</title>
        <authorList>
            <person name="Juricova H."/>
            <person name="Matiasovicova J."/>
            <person name="Kubasova T."/>
            <person name="Cejkova D."/>
            <person name="Rychlik I."/>
        </authorList>
    </citation>
    <scope>NUCLEOTIDE SEQUENCE</scope>
    <source>
        <strain evidence="2">An836</strain>
    </source>
</reference>
<feature type="transmembrane region" description="Helical" evidence="1">
    <location>
        <begin position="54"/>
        <end position="87"/>
    </location>
</feature>
<feature type="transmembrane region" description="Helical" evidence="1">
    <location>
        <begin position="28"/>
        <end position="47"/>
    </location>
</feature>
<protein>
    <recommendedName>
        <fullName evidence="4">Histidine kinase</fullName>
    </recommendedName>
</protein>
<sequence>MDAAAADAQAVTMSSVPNKTAQTTGSRHLRTVVLILAVLQTMTALLLSHDPFNLAFLCCADGLMLLLAFRMTLQISCLLIPLGWVMAQLTPTFNGAPYVVTVCGCIALLFVNASLRYAYASLAVTCAGIIAVCCILGTFDSAARTDLLATGATIALELLVATIIGLAIRHSYERAAMQRMRANLELERERSARLRRDTALATRLHDSLTGNLSAVMMLAINEQEQAQDDSQRASWRRVADRMDASLGIAHEVIDILSGERVEAHDDGDDTAAADAAASAGEHRVAHPITAGELCRRLDTLLDRRRAELDALGIHGQVSVAGPATPDDSGAEISADAAREALGLVGELCTNIRRHCAPGEDYACEVSIAGGAITVTQMNTRSRSAGHAVIAPSGRGLRLHRAAIERLGGTLSTGTEPDGTWLLRAVIPV</sequence>
<evidence type="ECO:0000256" key="1">
    <source>
        <dbReference type="SAM" id="Phobius"/>
    </source>
</evidence>
<proteinExistence type="predicted"/>
<dbReference type="Proteomes" id="UP000718821">
    <property type="component" value="Unassembled WGS sequence"/>
</dbReference>
<keyword evidence="3" id="KW-1185">Reference proteome</keyword>
<dbReference type="EMBL" id="JACLYU010000005">
    <property type="protein sequence ID" value="MBM6699589.1"/>
    <property type="molecule type" value="Genomic_DNA"/>
</dbReference>
<accession>A0A939B9J5</accession>
<name>A0A939B9J5_9BIFI</name>
<gene>
    <name evidence="2" type="ORF">H7U32_04525</name>
</gene>
<keyword evidence="1" id="KW-0472">Membrane</keyword>
<keyword evidence="1" id="KW-1133">Transmembrane helix</keyword>
<organism evidence="2 3">
    <name type="scientific">Bifidobacterium pullorum subsp. saeculare</name>
    <dbReference type="NCBI Taxonomy" id="78257"/>
    <lineage>
        <taxon>Bacteria</taxon>
        <taxon>Bacillati</taxon>
        <taxon>Actinomycetota</taxon>
        <taxon>Actinomycetes</taxon>
        <taxon>Bifidobacteriales</taxon>
        <taxon>Bifidobacteriaceae</taxon>
        <taxon>Bifidobacterium</taxon>
    </lineage>
</organism>
<dbReference type="AlphaFoldDB" id="A0A939B9J5"/>
<evidence type="ECO:0008006" key="4">
    <source>
        <dbReference type="Google" id="ProtNLM"/>
    </source>
</evidence>
<feature type="transmembrane region" description="Helical" evidence="1">
    <location>
        <begin position="118"/>
        <end position="139"/>
    </location>
</feature>
<feature type="transmembrane region" description="Helical" evidence="1">
    <location>
        <begin position="93"/>
        <end position="111"/>
    </location>
</feature>
<dbReference type="InterPro" id="IPR036890">
    <property type="entry name" value="HATPase_C_sf"/>
</dbReference>
<feature type="transmembrane region" description="Helical" evidence="1">
    <location>
        <begin position="151"/>
        <end position="172"/>
    </location>
</feature>
<reference evidence="2" key="1">
    <citation type="submission" date="2020-08" db="EMBL/GenBank/DDBJ databases">
        <authorList>
            <person name="Cejkova D."/>
            <person name="Kubasova T."/>
            <person name="Jahodarova E."/>
            <person name="Rychlik I."/>
        </authorList>
    </citation>
    <scope>NUCLEOTIDE SEQUENCE</scope>
    <source>
        <strain evidence="2">An836</strain>
    </source>
</reference>
<dbReference type="RefSeq" id="WP_204468442.1">
    <property type="nucleotide sequence ID" value="NZ_JACLYU010000005.1"/>
</dbReference>
<dbReference type="Gene3D" id="3.30.565.10">
    <property type="entry name" value="Histidine kinase-like ATPase, C-terminal domain"/>
    <property type="match status" value="1"/>
</dbReference>
<keyword evidence="1" id="KW-0812">Transmembrane</keyword>
<comment type="caution">
    <text evidence="2">The sequence shown here is derived from an EMBL/GenBank/DDBJ whole genome shotgun (WGS) entry which is preliminary data.</text>
</comment>